<feature type="compositionally biased region" description="Acidic residues" evidence="2">
    <location>
        <begin position="33"/>
        <end position="45"/>
    </location>
</feature>
<proteinExistence type="predicted"/>
<dbReference type="Proteomes" id="UP001259832">
    <property type="component" value="Unassembled WGS sequence"/>
</dbReference>
<keyword evidence="1" id="KW-0175">Coiled coil</keyword>
<name>A0AAD9LIK4_9STRA</name>
<feature type="region of interest" description="Disordered" evidence="2">
    <location>
        <begin position="349"/>
        <end position="450"/>
    </location>
</feature>
<dbReference type="EMBL" id="JASMQC010000018">
    <property type="protein sequence ID" value="KAK1938033.1"/>
    <property type="molecule type" value="Genomic_DNA"/>
</dbReference>
<evidence type="ECO:0000256" key="2">
    <source>
        <dbReference type="SAM" id="MobiDB-lite"/>
    </source>
</evidence>
<feature type="region of interest" description="Disordered" evidence="2">
    <location>
        <begin position="68"/>
        <end position="136"/>
    </location>
</feature>
<evidence type="ECO:0000313" key="3">
    <source>
        <dbReference type="EMBL" id="KAK1938033.1"/>
    </source>
</evidence>
<organism evidence="3 4">
    <name type="scientific">Phytophthora citrophthora</name>
    <dbReference type="NCBI Taxonomy" id="4793"/>
    <lineage>
        <taxon>Eukaryota</taxon>
        <taxon>Sar</taxon>
        <taxon>Stramenopiles</taxon>
        <taxon>Oomycota</taxon>
        <taxon>Peronosporomycetes</taxon>
        <taxon>Peronosporales</taxon>
        <taxon>Peronosporaceae</taxon>
        <taxon>Phytophthora</taxon>
    </lineage>
</organism>
<sequence length="470" mass="53410">MRLVNDASRMKSYSRAREGSRYFSSDSNFSSESDVDSSCDSDGSSDDFGLRLNGTKEEKKFKRLRRIFLNRPVRTTKKENNQRSKNSLRRHNSPRRSSRSSVADRRCSCRGDTCSRSSSSAADGAMDTLNKPLRDRGTRPLQAAITQHMNALQEQMKRHSAQRDSTANQVESILEQAVEELQFLQKQEERALENQVRIIREVTYALRLEVFQQQYLNKVAEIEDEMYTSIQRRQEQCDSTILTAAKKLQDQTQRALVKDLAIATGEPAEEQLDSSISTDSSSASQPKAQRQRAAHHEPLQLARVAPMVQQVSPVSQQRAKLHALEEKLAAFSPESLNRVKSELATPVRRSKVEGIPPRNERESVSSHSLSIGFNDSHHEQNARDADEWRASPLSPLRSGPSYWRNGISLEADNNKSTKSDGMPSSKFSRRQSPASRLSRRYLRPEEEEELRHLRTSIGLAKDWMARHSQT</sequence>
<reference evidence="3" key="1">
    <citation type="submission" date="2023-08" db="EMBL/GenBank/DDBJ databases">
        <title>Reference Genome Resource for the Citrus Pathogen Phytophthora citrophthora.</title>
        <authorList>
            <person name="Moller H."/>
            <person name="Coetzee B."/>
            <person name="Rose L.J."/>
            <person name="Van Niekerk J.M."/>
        </authorList>
    </citation>
    <scope>NUCLEOTIDE SEQUENCE</scope>
    <source>
        <strain evidence="3">STE-U-9442</strain>
    </source>
</reference>
<evidence type="ECO:0000256" key="1">
    <source>
        <dbReference type="SAM" id="Coils"/>
    </source>
</evidence>
<feature type="region of interest" description="Disordered" evidence="2">
    <location>
        <begin position="268"/>
        <end position="296"/>
    </location>
</feature>
<feature type="compositionally biased region" description="Basic and acidic residues" evidence="2">
    <location>
        <begin position="375"/>
        <end position="389"/>
    </location>
</feature>
<keyword evidence="4" id="KW-1185">Reference proteome</keyword>
<accession>A0AAD9LIK4</accession>
<feature type="compositionally biased region" description="Basic residues" evidence="2">
    <location>
        <begin position="86"/>
        <end position="98"/>
    </location>
</feature>
<feature type="compositionally biased region" description="Low complexity" evidence="2">
    <location>
        <begin position="274"/>
        <end position="284"/>
    </location>
</feature>
<protein>
    <submittedName>
        <fullName evidence="3">Uncharacterized protein</fullName>
    </submittedName>
</protein>
<comment type="caution">
    <text evidence="3">The sequence shown here is derived from an EMBL/GenBank/DDBJ whole genome shotgun (WGS) entry which is preliminary data.</text>
</comment>
<feature type="coiled-coil region" evidence="1">
    <location>
        <begin position="149"/>
        <end position="194"/>
    </location>
</feature>
<dbReference type="AlphaFoldDB" id="A0AAD9LIK4"/>
<gene>
    <name evidence="3" type="ORF">P3T76_009183</name>
</gene>
<feature type="region of interest" description="Disordered" evidence="2">
    <location>
        <begin position="1"/>
        <end position="51"/>
    </location>
</feature>
<evidence type="ECO:0000313" key="4">
    <source>
        <dbReference type="Proteomes" id="UP001259832"/>
    </source>
</evidence>